<dbReference type="Proteomes" id="UP000655751">
    <property type="component" value="Unassembled WGS sequence"/>
</dbReference>
<dbReference type="Pfam" id="PF00702">
    <property type="entry name" value="Hydrolase"/>
    <property type="match status" value="1"/>
</dbReference>
<sequence length="213" mass="23879">MIDSLLVDAGGVLFNNILEETCFVGELARRHAADPDRLMSNLRDRAHRYESGERHVHDVLRDTLAAVDAAGADDFDGEGADRLYRACVRPYHENIAALEEVVRAHPRLTVVLANNEAEHWDDLKDADFGHYRHFDRLCSSWRMGRVKPSADYFAALLEHSGTRPERALMVDDRAAVIAAAEAMGMRTLHVRTPEVLCARLPAIVEALTSVRIR</sequence>
<keyword evidence="2" id="KW-1185">Reference proteome</keyword>
<dbReference type="InterPro" id="IPR006439">
    <property type="entry name" value="HAD-SF_hydro_IA"/>
</dbReference>
<dbReference type="GO" id="GO:0016787">
    <property type="term" value="F:hydrolase activity"/>
    <property type="evidence" value="ECO:0007669"/>
    <property type="project" value="UniProtKB-KW"/>
</dbReference>
<name>A0A931IJS9_9NOCA</name>
<evidence type="ECO:0000313" key="1">
    <source>
        <dbReference type="EMBL" id="MBH0780873.1"/>
    </source>
</evidence>
<evidence type="ECO:0000313" key="2">
    <source>
        <dbReference type="Proteomes" id="UP000655751"/>
    </source>
</evidence>
<gene>
    <name evidence="1" type="ORF">IT779_31845</name>
</gene>
<accession>A0A931IJS9</accession>
<dbReference type="RefSeq" id="WP_196153178.1">
    <property type="nucleotide sequence ID" value="NZ_JADMLG010000018.1"/>
</dbReference>
<dbReference type="SUPFAM" id="SSF56784">
    <property type="entry name" value="HAD-like"/>
    <property type="match status" value="1"/>
</dbReference>
<dbReference type="InterPro" id="IPR036412">
    <property type="entry name" value="HAD-like_sf"/>
</dbReference>
<dbReference type="PRINTS" id="PR00413">
    <property type="entry name" value="HADHALOGNASE"/>
</dbReference>
<dbReference type="InterPro" id="IPR023214">
    <property type="entry name" value="HAD_sf"/>
</dbReference>
<dbReference type="PANTHER" id="PTHR43611">
    <property type="entry name" value="ALPHA-D-GLUCOSE 1-PHOSPHATE PHOSPHATASE"/>
    <property type="match status" value="1"/>
</dbReference>
<reference evidence="1" key="1">
    <citation type="submission" date="2020-11" db="EMBL/GenBank/DDBJ databases">
        <title>Nocardia NEAU-351.nov., a novel actinomycete isolated from the cow dung.</title>
        <authorList>
            <person name="Zhang X."/>
        </authorList>
    </citation>
    <scope>NUCLEOTIDE SEQUENCE</scope>
    <source>
        <strain evidence="1">NEAU-351</strain>
    </source>
</reference>
<protein>
    <submittedName>
        <fullName evidence="1">HAD-IA family hydrolase</fullName>
    </submittedName>
</protein>
<dbReference type="AlphaFoldDB" id="A0A931IJS9"/>
<keyword evidence="1" id="KW-0378">Hydrolase</keyword>
<dbReference type="Gene3D" id="3.40.50.1000">
    <property type="entry name" value="HAD superfamily/HAD-like"/>
    <property type="match status" value="1"/>
</dbReference>
<dbReference type="NCBIfam" id="TIGR01509">
    <property type="entry name" value="HAD-SF-IA-v3"/>
    <property type="match status" value="1"/>
</dbReference>
<proteinExistence type="predicted"/>
<comment type="caution">
    <text evidence="1">The sequence shown here is derived from an EMBL/GenBank/DDBJ whole genome shotgun (WGS) entry which is preliminary data.</text>
</comment>
<organism evidence="1 2">
    <name type="scientific">Nocardia bovistercoris</name>
    <dbReference type="NCBI Taxonomy" id="2785916"/>
    <lineage>
        <taxon>Bacteria</taxon>
        <taxon>Bacillati</taxon>
        <taxon>Actinomycetota</taxon>
        <taxon>Actinomycetes</taxon>
        <taxon>Mycobacteriales</taxon>
        <taxon>Nocardiaceae</taxon>
        <taxon>Nocardia</taxon>
    </lineage>
</organism>
<dbReference type="EMBL" id="JADMLG010000018">
    <property type="protein sequence ID" value="MBH0780873.1"/>
    <property type="molecule type" value="Genomic_DNA"/>
</dbReference>
<dbReference type="PANTHER" id="PTHR43611:SF3">
    <property type="entry name" value="FLAVIN MONONUCLEOTIDE HYDROLASE 1, CHLOROPLATIC"/>
    <property type="match status" value="1"/>
</dbReference>